<evidence type="ECO:0000256" key="1">
    <source>
        <dbReference type="SAM" id="Coils"/>
    </source>
</evidence>
<feature type="coiled-coil region" evidence="1">
    <location>
        <begin position="15"/>
        <end position="42"/>
    </location>
</feature>
<dbReference type="Pfam" id="PF13791">
    <property type="entry name" value="Sigma_reg_C"/>
    <property type="match status" value="1"/>
</dbReference>
<evidence type="ECO:0000313" key="6">
    <source>
        <dbReference type="Proteomes" id="UP001084197"/>
    </source>
</evidence>
<protein>
    <submittedName>
        <fullName evidence="5">Anti-sigma factor</fullName>
    </submittedName>
</protein>
<keyword evidence="6" id="KW-1185">Reference proteome</keyword>
<feature type="transmembrane region" description="Helical" evidence="2">
    <location>
        <begin position="74"/>
        <end position="99"/>
    </location>
</feature>
<proteinExistence type="predicted"/>
<reference evidence="5" key="1">
    <citation type="submission" date="2022-11" db="EMBL/GenBank/DDBJ databases">
        <title>WGS of Natronobacillus azotifigens 24KS-1, an anaerobic diazotrophic haloalkaliphile from soda-rich habitats.</title>
        <authorList>
            <person name="Sorokin D.Y."/>
            <person name="Merkel A.Y."/>
        </authorList>
    </citation>
    <scope>NUCLEOTIDE SEQUENCE</scope>
    <source>
        <strain evidence="5">24KS-1</strain>
    </source>
</reference>
<feature type="domain" description="Sigma factor regulator C-terminal" evidence="3">
    <location>
        <begin position="201"/>
        <end position="377"/>
    </location>
</feature>
<dbReference type="EMBL" id="JAPRAT010000012">
    <property type="protein sequence ID" value="MCZ0703069.1"/>
    <property type="molecule type" value="Genomic_DNA"/>
</dbReference>
<keyword evidence="2" id="KW-0472">Membrane</keyword>
<evidence type="ECO:0000259" key="4">
    <source>
        <dbReference type="Pfam" id="PF13800"/>
    </source>
</evidence>
<gene>
    <name evidence="5" type="ORF">OWO01_07575</name>
</gene>
<keyword evidence="2" id="KW-0812">Transmembrane</keyword>
<dbReference type="InterPro" id="IPR025672">
    <property type="entry name" value="Sigma_reg_C_dom"/>
</dbReference>
<dbReference type="AlphaFoldDB" id="A0A9J6RC05"/>
<accession>A0A9J6RC05</accession>
<dbReference type="InterPro" id="IPR029101">
    <property type="entry name" value="Sigma_reg_N"/>
</dbReference>
<name>A0A9J6RC05_9BACI</name>
<keyword evidence="2" id="KW-1133">Transmembrane helix</keyword>
<feature type="domain" description="Sigma factor regulator N-terminal" evidence="4">
    <location>
        <begin position="61"/>
        <end position="153"/>
    </location>
</feature>
<evidence type="ECO:0000313" key="5">
    <source>
        <dbReference type="EMBL" id="MCZ0703069.1"/>
    </source>
</evidence>
<comment type="caution">
    <text evidence="5">The sequence shown here is derived from an EMBL/GenBank/DDBJ whole genome shotgun (WGS) entry which is preliminary data.</text>
</comment>
<dbReference type="Proteomes" id="UP001084197">
    <property type="component" value="Unassembled WGS sequence"/>
</dbReference>
<evidence type="ECO:0000256" key="2">
    <source>
        <dbReference type="SAM" id="Phobius"/>
    </source>
</evidence>
<sequence length="386" mass="44329">MSDDFKRKLEAYEKGELNEAELETLEKELDKLEEYQEFLQENDPQEQVNASTLSINKKQNKMLRHGKWKARFQTALVAIGIFIVFTIFSTIFTGIYYSWGSPDRVDVFRNIIDNTLTVTNPYGNRGGTSTSSTSYFGLQATRNLNKVVGHDQIEVGELKMNFLFSWMTIPEEQNYGRVNHEQPMFALPGSGVTGEGDWNQLENLPEGTVVSAYVSFSTLLETQEVFDFFDGRNMDLLWFPVTTGIENEYPFDGIILDPIGFPSSPIWLDDDFIVTERTEENSGWFGGKIVSETAESPEYEEGDYQVLHNQFMKTLTFLEQHENKVNNIVWGRLNLSEIIDYLNENGFQHYGAVITGPTKEILQLQEEDTIALLEIDEVGFWNWEEL</sequence>
<evidence type="ECO:0000259" key="3">
    <source>
        <dbReference type="Pfam" id="PF13791"/>
    </source>
</evidence>
<organism evidence="5 6">
    <name type="scientific">Natronobacillus azotifigens</name>
    <dbReference type="NCBI Taxonomy" id="472978"/>
    <lineage>
        <taxon>Bacteria</taxon>
        <taxon>Bacillati</taxon>
        <taxon>Bacillota</taxon>
        <taxon>Bacilli</taxon>
        <taxon>Bacillales</taxon>
        <taxon>Bacillaceae</taxon>
        <taxon>Natronobacillus</taxon>
    </lineage>
</organism>
<dbReference type="Pfam" id="PF13800">
    <property type="entry name" value="Sigma_reg_N"/>
    <property type="match status" value="1"/>
</dbReference>
<dbReference type="RefSeq" id="WP_268779841.1">
    <property type="nucleotide sequence ID" value="NZ_JAPRAT010000012.1"/>
</dbReference>
<keyword evidence="1" id="KW-0175">Coiled coil</keyword>